<gene>
    <name evidence="1" type="ORF">PHYPA_026401</name>
</gene>
<reference evidence="2" key="3">
    <citation type="submission" date="2020-12" db="UniProtKB">
        <authorList>
            <consortium name="EnsemblPlants"/>
        </authorList>
    </citation>
    <scope>IDENTIFICATION</scope>
</reference>
<dbReference type="EMBL" id="ABEU02000021">
    <property type="protein sequence ID" value="PNR32275.1"/>
    <property type="molecule type" value="Genomic_DNA"/>
</dbReference>
<sequence>MELFSFIIINIHFVQNLELGLNLVQGNGLICTFKLNF</sequence>
<dbReference type="Gramene" id="Pp3c21_19540V3.1">
    <property type="protein sequence ID" value="Pp3c21_19540V3.1"/>
    <property type="gene ID" value="Pp3c21_19540"/>
</dbReference>
<evidence type="ECO:0000313" key="2">
    <source>
        <dbReference type="EnsemblPlants" id="Pp3c21_19540V3.1"/>
    </source>
</evidence>
<name>A0A2K1ISM5_PHYPA</name>
<proteinExistence type="predicted"/>
<dbReference type="AlphaFoldDB" id="A0A2K1ISM5"/>
<protein>
    <submittedName>
        <fullName evidence="1 2">Uncharacterized protein</fullName>
    </submittedName>
</protein>
<organism evidence="1">
    <name type="scientific">Physcomitrium patens</name>
    <name type="common">Spreading-leaved earth moss</name>
    <name type="synonym">Physcomitrella patens</name>
    <dbReference type="NCBI Taxonomy" id="3218"/>
    <lineage>
        <taxon>Eukaryota</taxon>
        <taxon>Viridiplantae</taxon>
        <taxon>Streptophyta</taxon>
        <taxon>Embryophyta</taxon>
        <taxon>Bryophyta</taxon>
        <taxon>Bryophytina</taxon>
        <taxon>Bryopsida</taxon>
        <taxon>Funariidae</taxon>
        <taxon>Funariales</taxon>
        <taxon>Funariaceae</taxon>
        <taxon>Physcomitrium</taxon>
    </lineage>
</organism>
<reference evidence="1 3" key="1">
    <citation type="journal article" date="2008" name="Science">
        <title>The Physcomitrella genome reveals evolutionary insights into the conquest of land by plants.</title>
        <authorList>
            <person name="Rensing S."/>
            <person name="Lang D."/>
            <person name="Zimmer A."/>
            <person name="Terry A."/>
            <person name="Salamov A."/>
            <person name="Shapiro H."/>
            <person name="Nishiyama T."/>
            <person name="Perroud P.-F."/>
            <person name="Lindquist E."/>
            <person name="Kamisugi Y."/>
            <person name="Tanahashi T."/>
            <person name="Sakakibara K."/>
            <person name="Fujita T."/>
            <person name="Oishi K."/>
            <person name="Shin-I T."/>
            <person name="Kuroki Y."/>
            <person name="Toyoda A."/>
            <person name="Suzuki Y."/>
            <person name="Hashimoto A."/>
            <person name="Yamaguchi K."/>
            <person name="Sugano A."/>
            <person name="Kohara Y."/>
            <person name="Fujiyama A."/>
            <person name="Anterola A."/>
            <person name="Aoki S."/>
            <person name="Ashton N."/>
            <person name="Barbazuk W.B."/>
            <person name="Barker E."/>
            <person name="Bennetzen J."/>
            <person name="Bezanilla M."/>
            <person name="Blankenship R."/>
            <person name="Cho S.H."/>
            <person name="Dutcher S."/>
            <person name="Estelle M."/>
            <person name="Fawcett J.A."/>
            <person name="Gundlach H."/>
            <person name="Hanada K."/>
            <person name="Heyl A."/>
            <person name="Hicks K.A."/>
            <person name="Hugh J."/>
            <person name="Lohr M."/>
            <person name="Mayer K."/>
            <person name="Melkozernov A."/>
            <person name="Murata T."/>
            <person name="Nelson D."/>
            <person name="Pils B."/>
            <person name="Prigge M."/>
            <person name="Reiss B."/>
            <person name="Renner T."/>
            <person name="Rombauts S."/>
            <person name="Rushton P."/>
            <person name="Sanderfoot A."/>
            <person name="Schween G."/>
            <person name="Shiu S.-H."/>
            <person name="Stueber K."/>
            <person name="Theodoulou F.L."/>
            <person name="Tu H."/>
            <person name="Van de Peer Y."/>
            <person name="Verrier P.J."/>
            <person name="Waters E."/>
            <person name="Wood A."/>
            <person name="Yang L."/>
            <person name="Cove D."/>
            <person name="Cuming A."/>
            <person name="Hasebe M."/>
            <person name="Lucas S."/>
            <person name="Mishler D.B."/>
            <person name="Reski R."/>
            <person name="Grigoriev I."/>
            <person name="Quatrano R.S."/>
            <person name="Boore J.L."/>
        </authorList>
    </citation>
    <scope>NUCLEOTIDE SEQUENCE [LARGE SCALE GENOMIC DNA]</scope>
    <source>
        <strain evidence="2 3">cv. Gransden 2004</strain>
    </source>
</reference>
<dbReference type="Proteomes" id="UP000006727">
    <property type="component" value="Chromosome 21"/>
</dbReference>
<dbReference type="EnsemblPlants" id="Pp3c21_19540V3.1">
    <property type="protein sequence ID" value="Pp3c21_19540V3.1"/>
    <property type="gene ID" value="Pp3c21_19540"/>
</dbReference>
<dbReference type="InParanoid" id="A0A2K1ISM5"/>
<keyword evidence="3" id="KW-1185">Reference proteome</keyword>
<accession>A0A2K1ISM5</accession>
<reference evidence="1 3" key="2">
    <citation type="journal article" date="2018" name="Plant J.">
        <title>The Physcomitrella patens chromosome-scale assembly reveals moss genome structure and evolution.</title>
        <authorList>
            <person name="Lang D."/>
            <person name="Ullrich K.K."/>
            <person name="Murat F."/>
            <person name="Fuchs J."/>
            <person name="Jenkins J."/>
            <person name="Haas F.B."/>
            <person name="Piednoel M."/>
            <person name="Gundlach H."/>
            <person name="Van Bel M."/>
            <person name="Meyberg R."/>
            <person name="Vives C."/>
            <person name="Morata J."/>
            <person name="Symeonidi A."/>
            <person name="Hiss M."/>
            <person name="Muchero W."/>
            <person name="Kamisugi Y."/>
            <person name="Saleh O."/>
            <person name="Blanc G."/>
            <person name="Decker E.L."/>
            <person name="van Gessel N."/>
            <person name="Grimwood J."/>
            <person name="Hayes R.D."/>
            <person name="Graham S.W."/>
            <person name="Gunter L.E."/>
            <person name="McDaniel S.F."/>
            <person name="Hoernstein S.N.W."/>
            <person name="Larsson A."/>
            <person name="Li F.W."/>
            <person name="Perroud P.F."/>
            <person name="Phillips J."/>
            <person name="Ranjan P."/>
            <person name="Rokshar D.S."/>
            <person name="Rothfels C.J."/>
            <person name="Schneider L."/>
            <person name="Shu S."/>
            <person name="Stevenson D.W."/>
            <person name="Thummler F."/>
            <person name="Tillich M."/>
            <person name="Villarreal Aguilar J.C."/>
            <person name="Widiez T."/>
            <person name="Wong G.K."/>
            <person name="Wymore A."/>
            <person name="Zhang Y."/>
            <person name="Zimmer A.D."/>
            <person name="Quatrano R.S."/>
            <person name="Mayer K.F.X."/>
            <person name="Goodstein D."/>
            <person name="Casacuberta J.M."/>
            <person name="Vandepoele K."/>
            <person name="Reski R."/>
            <person name="Cuming A.C."/>
            <person name="Tuskan G.A."/>
            <person name="Maumus F."/>
            <person name="Salse J."/>
            <person name="Schmutz J."/>
            <person name="Rensing S.A."/>
        </authorList>
    </citation>
    <scope>NUCLEOTIDE SEQUENCE [LARGE SCALE GENOMIC DNA]</scope>
    <source>
        <strain evidence="2 3">cv. Gransden 2004</strain>
    </source>
</reference>
<evidence type="ECO:0000313" key="3">
    <source>
        <dbReference type="Proteomes" id="UP000006727"/>
    </source>
</evidence>
<evidence type="ECO:0000313" key="1">
    <source>
        <dbReference type="EMBL" id="PNR32275.1"/>
    </source>
</evidence>